<evidence type="ECO:0000313" key="2">
    <source>
        <dbReference type="Proteomes" id="UP001596020"/>
    </source>
</evidence>
<organism evidence="1 2">
    <name type="scientific">Falsiporphyromonas endometrii</name>
    <dbReference type="NCBI Taxonomy" id="1387297"/>
    <lineage>
        <taxon>Bacteria</taxon>
        <taxon>Pseudomonadati</taxon>
        <taxon>Bacteroidota</taxon>
        <taxon>Bacteroidia</taxon>
        <taxon>Bacteroidales</taxon>
        <taxon>Porphyromonadaceae</taxon>
        <taxon>Falsiporphyromonas</taxon>
    </lineage>
</organism>
<sequence length="165" mass="19825">MEEPNRIEYDYTLNSDKHFFGGYFNLACNNIWLVLTGFVEEFDIKIEPKDIKLTNLKSYLKNNLSQIDFEKRADFLKRYFPIIGLLKHFSFDKKECKYQICSFIDNLDLIFKTINGLRNFYSHYYHEPLKHSSDLYSLLDKLLLEIIYIVNKNNTSVNFYRKIKS</sequence>
<comment type="caution">
    <text evidence="1">The sequence shown here is derived from an EMBL/GenBank/DDBJ whole genome shotgun (WGS) entry which is preliminary data.</text>
</comment>
<dbReference type="RefSeq" id="WP_380079193.1">
    <property type="nucleotide sequence ID" value="NZ_JBHSGO010000189.1"/>
</dbReference>
<gene>
    <name evidence="1" type="ORF">ACFO3G_06680</name>
</gene>
<protein>
    <recommendedName>
        <fullName evidence="3">ApeA N-terminal domain-containing protein</fullName>
    </recommendedName>
</protein>
<accession>A0ABV9K7V1</accession>
<proteinExistence type="predicted"/>
<dbReference type="Proteomes" id="UP001596020">
    <property type="component" value="Unassembled WGS sequence"/>
</dbReference>
<evidence type="ECO:0000313" key="1">
    <source>
        <dbReference type="EMBL" id="MFC4666280.1"/>
    </source>
</evidence>
<dbReference type="EMBL" id="JBHSGO010000189">
    <property type="protein sequence ID" value="MFC4666280.1"/>
    <property type="molecule type" value="Genomic_DNA"/>
</dbReference>
<evidence type="ECO:0008006" key="3">
    <source>
        <dbReference type="Google" id="ProtNLM"/>
    </source>
</evidence>
<name>A0ABV9K7V1_9PORP</name>
<reference evidence="2" key="1">
    <citation type="journal article" date="2019" name="Int. J. Syst. Evol. Microbiol.">
        <title>The Global Catalogue of Microorganisms (GCM) 10K type strain sequencing project: providing services to taxonomists for standard genome sequencing and annotation.</title>
        <authorList>
            <consortium name="The Broad Institute Genomics Platform"/>
            <consortium name="The Broad Institute Genome Sequencing Center for Infectious Disease"/>
            <person name="Wu L."/>
            <person name="Ma J."/>
        </authorList>
    </citation>
    <scope>NUCLEOTIDE SEQUENCE [LARGE SCALE GENOMIC DNA]</scope>
    <source>
        <strain evidence="2">CGMCC 4.7357</strain>
    </source>
</reference>
<keyword evidence="2" id="KW-1185">Reference proteome</keyword>